<dbReference type="Pfam" id="PF05938">
    <property type="entry name" value="Self-incomp_S1"/>
    <property type="match status" value="2"/>
</dbReference>
<evidence type="ECO:0000256" key="3">
    <source>
        <dbReference type="ARBA" id="ARBA00022471"/>
    </source>
</evidence>
<keyword evidence="7" id="KW-0472">Membrane</keyword>
<evidence type="ECO:0000256" key="1">
    <source>
        <dbReference type="ARBA" id="ARBA00004613"/>
    </source>
</evidence>
<dbReference type="GO" id="GO:0060320">
    <property type="term" value="P:rejection of self pollen"/>
    <property type="evidence" value="ECO:0007669"/>
    <property type="project" value="UniProtKB-KW"/>
</dbReference>
<protein>
    <recommendedName>
        <fullName evidence="6">S-protein homolog</fullName>
    </recommendedName>
</protein>
<dbReference type="PANTHER" id="PTHR31232">
    <property type="match status" value="1"/>
</dbReference>
<keyword evidence="7" id="KW-0812">Transmembrane</keyword>
<dbReference type="AlphaFoldDB" id="A0AAW0M8G3"/>
<dbReference type="InterPro" id="IPR010264">
    <property type="entry name" value="Self-incomp_S1"/>
</dbReference>
<sequence length="265" mass="31749">MHFKCNQISFLSTSKMKQKIISQFYSFVFVLLLVSGLISSYSFKKKHVRIVDNLNNETINYHCQSAQDDLGIRTLHPNEQWEFSFHNAIYGTTRFYCSFWYNNFNASFDVYLADDHWLKNCGGDHCIWTVQYDGFYLYQIQKADFISLISSYSFKKKHVRIVDNLNNETINYHCQSEQDDLGIRTLHPNEQWEFSFHNAIYGTTRFYCSFWYNNFNASFDVYLADDHWLKNCGGDHCIWTVQYDGFYLYQIQKAVNVKMHDWQKW</sequence>
<comment type="caution">
    <text evidence="8">The sequence shown here is derived from an EMBL/GenBank/DDBJ whole genome shotgun (WGS) entry which is preliminary data.</text>
</comment>
<evidence type="ECO:0000256" key="4">
    <source>
        <dbReference type="ARBA" id="ARBA00022525"/>
    </source>
</evidence>
<proteinExistence type="inferred from homology"/>
<comment type="subcellular location">
    <subcellularLocation>
        <location evidence="1 6">Secreted</location>
    </subcellularLocation>
</comment>
<dbReference type="GO" id="GO:0005576">
    <property type="term" value="C:extracellular region"/>
    <property type="evidence" value="ECO:0007669"/>
    <property type="project" value="UniProtKB-SubCell"/>
</dbReference>
<keyword evidence="4 6" id="KW-0964">Secreted</keyword>
<evidence type="ECO:0000256" key="5">
    <source>
        <dbReference type="ARBA" id="ARBA00022729"/>
    </source>
</evidence>
<feature type="transmembrane region" description="Helical" evidence="7">
    <location>
        <begin position="24"/>
        <end position="43"/>
    </location>
</feature>
<dbReference type="EMBL" id="PKMF04000008">
    <property type="protein sequence ID" value="KAK7860115.1"/>
    <property type="molecule type" value="Genomic_DNA"/>
</dbReference>
<evidence type="ECO:0000256" key="6">
    <source>
        <dbReference type="RuleBase" id="RU367044"/>
    </source>
</evidence>
<keyword evidence="7" id="KW-1133">Transmembrane helix</keyword>
<reference evidence="8" key="3">
    <citation type="submission" date="2023-07" db="EMBL/GenBank/DDBJ databases">
        <title>An improved reference 1 genome and first organelle genomes of Quercus suber.</title>
        <authorList>
            <consortium name="Genosuber Consortium"/>
            <person name="Usie A."/>
            <person name="Serra O."/>
            <person name="Barros P."/>
        </authorList>
    </citation>
    <scope>NUCLEOTIDE SEQUENCE</scope>
    <source>
        <strain evidence="8">HL8</strain>
        <tissue evidence="8">Leaves</tissue>
    </source>
</reference>
<comment type="similarity">
    <text evidence="2 6">Belongs to the plant self-incompatibility (S1) protein family.</text>
</comment>
<evidence type="ECO:0000256" key="7">
    <source>
        <dbReference type="SAM" id="Phobius"/>
    </source>
</evidence>
<reference evidence="8" key="1">
    <citation type="submission" date="2017-12" db="EMBL/GenBank/DDBJ databases">
        <authorList>
            <person name="Barbosa P."/>
            <person name="Usie A."/>
            <person name="Ramos A.M."/>
        </authorList>
    </citation>
    <scope>NUCLEOTIDE SEQUENCE</scope>
    <source>
        <strain evidence="8">HL8</strain>
        <tissue evidence="8">Leaves</tissue>
    </source>
</reference>
<accession>A0AAW0M8G3</accession>
<organism evidence="8">
    <name type="scientific">Quercus suber</name>
    <name type="common">Cork oak</name>
    <dbReference type="NCBI Taxonomy" id="58331"/>
    <lineage>
        <taxon>Eukaryota</taxon>
        <taxon>Viridiplantae</taxon>
        <taxon>Streptophyta</taxon>
        <taxon>Embryophyta</taxon>
        <taxon>Tracheophyta</taxon>
        <taxon>Spermatophyta</taxon>
        <taxon>Magnoliopsida</taxon>
        <taxon>eudicotyledons</taxon>
        <taxon>Gunneridae</taxon>
        <taxon>Pentapetalae</taxon>
        <taxon>rosids</taxon>
        <taxon>fabids</taxon>
        <taxon>Fagales</taxon>
        <taxon>Fagaceae</taxon>
        <taxon>Quercus</taxon>
    </lineage>
</organism>
<evidence type="ECO:0000256" key="2">
    <source>
        <dbReference type="ARBA" id="ARBA00005581"/>
    </source>
</evidence>
<reference evidence="8" key="2">
    <citation type="journal article" date="2018" name="Sci. Data">
        <title>The draft genome sequence of cork oak.</title>
        <authorList>
            <person name="Ramos A.M."/>
            <person name="Usie A."/>
            <person name="Barbosa P."/>
            <person name="Barros P.M."/>
            <person name="Capote T."/>
            <person name="Chaves I."/>
            <person name="Simoes F."/>
            <person name="Abreu I."/>
            <person name="Carrasquinho I."/>
            <person name="Faro C."/>
            <person name="Guimaraes J.B."/>
            <person name="Mendonca D."/>
            <person name="Nobrega F."/>
            <person name="Rodrigues L."/>
            <person name="Saibo N.J.M."/>
            <person name="Varela M.C."/>
            <person name="Egas C."/>
            <person name="Matos J."/>
            <person name="Miguel C.M."/>
            <person name="Oliveira M.M."/>
            <person name="Ricardo C.P."/>
            <person name="Goncalves S."/>
        </authorList>
    </citation>
    <scope>NUCLEOTIDE SEQUENCE [LARGE SCALE GENOMIC DNA]</scope>
    <source>
        <strain evidence="8">HL8</strain>
    </source>
</reference>
<dbReference type="PANTHER" id="PTHR31232:SF168">
    <property type="entry name" value="S-PROTEIN HOMOLOG 24-RELATED"/>
    <property type="match status" value="1"/>
</dbReference>
<keyword evidence="3 6" id="KW-0713">Self-incompatibility</keyword>
<evidence type="ECO:0000313" key="8">
    <source>
        <dbReference type="EMBL" id="KAK7860115.1"/>
    </source>
</evidence>
<gene>
    <name evidence="8" type="primary">SPH2_10</name>
    <name evidence="8" type="ORF">CFP56_042110</name>
</gene>
<keyword evidence="5" id="KW-0732">Signal</keyword>
<name>A0AAW0M8G3_QUESU</name>